<evidence type="ECO:0000313" key="8">
    <source>
        <dbReference type="Proteomes" id="UP000198287"/>
    </source>
</evidence>
<feature type="compositionally biased region" description="Acidic residues" evidence="5">
    <location>
        <begin position="1"/>
        <end position="10"/>
    </location>
</feature>
<gene>
    <name evidence="7" type="ORF">Fcan01_25213</name>
</gene>
<dbReference type="Pfam" id="PF00135">
    <property type="entry name" value="COesterase"/>
    <property type="match status" value="1"/>
</dbReference>
<dbReference type="PANTHER" id="PTHR43142:SF1">
    <property type="entry name" value="CARBOXYLIC ESTER HYDROLASE"/>
    <property type="match status" value="1"/>
</dbReference>
<keyword evidence="2" id="KW-0719">Serine esterase</keyword>
<dbReference type="Proteomes" id="UP000198287">
    <property type="component" value="Unassembled WGS sequence"/>
</dbReference>
<keyword evidence="3" id="KW-0378">Hydrolase</keyword>
<evidence type="ECO:0000256" key="5">
    <source>
        <dbReference type="SAM" id="MobiDB-lite"/>
    </source>
</evidence>
<dbReference type="AlphaFoldDB" id="A0A226D2U5"/>
<sequence length="453" mass="50403">MSDSEIETDSSDWSYQGTTEEEESEGDDVFSVDEVVAATGVDFGKFLIRAKKLPLLTWLNLPRNPRTLEDIVFPALYECRLKIPKRKYDDLQDLLQNTGAVTVTDLMASPMAQGLFHRAIAASGTALNIWRTGTNSADVIKGALAVSQRAGCYDGLSAPDSGSIGRCMQSVPGLLLVTILDEYQLAERREGRLGFSVVSPVVQSFEMVMFPKFLREDPAIVFAEGREAPVPLMMSTTKHDGSNIMGLFYNRFLRDNGLDRNVTYLRYDLVPAALNALGVPDIPGGIHETISRTYLGDAHNFGNFSLMYPGLMDIFSVFSYKGDCYKTAFLHSRKTGLPTFWLSFEFRGNVSFWGQHFPGDVLPPFPGGVTHTDDLCYFFALTFLPWSDAEAATSSRMMSYWADFATVGRPHPDWPELKYDNEAYWIVDEVPSTGLDFPSKWVGPGYEAARPPV</sequence>
<evidence type="ECO:0000313" key="7">
    <source>
        <dbReference type="EMBL" id="OXA39905.1"/>
    </source>
</evidence>
<feature type="region of interest" description="Disordered" evidence="5">
    <location>
        <begin position="1"/>
        <end position="29"/>
    </location>
</feature>
<accession>A0A226D2U5</accession>
<dbReference type="PANTHER" id="PTHR43142">
    <property type="entry name" value="CARBOXYLIC ESTER HYDROLASE"/>
    <property type="match status" value="1"/>
</dbReference>
<evidence type="ECO:0000256" key="1">
    <source>
        <dbReference type="ARBA" id="ARBA00005964"/>
    </source>
</evidence>
<evidence type="ECO:0000256" key="2">
    <source>
        <dbReference type="ARBA" id="ARBA00022487"/>
    </source>
</evidence>
<dbReference type="SUPFAM" id="SSF53474">
    <property type="entry name" value="alpha/beta-Hydrolases"/>
    <property type="match status" value="1"/>
</dbReference>
<dbReference type="EMBL" id="LNIX01000036">
    <property type="protein sequence ID" value="OXA39905.1"/>
    <property type="molecule type" value="Genomic_DNA"/>
</dbReference>
<name>A0A226D2U5_FOLCA</name>
<proteinExistence type="inferred from homology"/>
<dbReference type="InterPro" id="IPR002018">
    <property type="entry name" value="CarbesteraseB"/>
</dbReference>
<keyword evidence="8" id="KW-1185">Reference proteome</keyword>
<evidence type="ECO:0000256" key="4">
    <source>
        <dbReference type="ARBA" id="ARBA00023180"/>
    </source>
</evidence>
<feature type="domain" description="Carboxylesterase type B" evidence="6">
    <location>
        <begin position="97"/>
        <end position="427"/>
    </location>
</feature>
<comment type="caution">
    <text evidence="7">The sequence shown here is derived from an EMBL/GenBank/DDBJ whole genome shotgun (WGS) entry which is preliminary data.</text>
</comment>
<dbReference type="GO" id="GO:0052689">
    <property type="term" value="F:carboxylic ester hydrolase activity"/>
    <property type="evidence" value="ECO:0007669"/>
    <property type="project" value="UniProtKB-KW"/>
</dbReference>
<evidence type="ECO:0000256" key="3">
    <source>
        <dbReference type="ARBA" id="ARBA00022801"/>
    </source>
</evidence>
<comment type="similarity">
    <text evidence="1">Belongs to the type-B carboxylesterase/lipase family.</text>
</comment>
<dbReference type="InterPro" id="IPR029058">
    <property type="entry name" value="AB_hydrolase_fold"/>
</dbReference>
<dbReference type="Gene3D" id="3.40.50.1820">
    <property type="entry name" value="alpha/beta hydrolase"/>
    <property type="match status" value="1"/>
</dbReference>
<organism evidence="7 8">
    <name type="scientific">Folsomia candida</name>
    <name type="common">Springtail</name>
    <dbReference type="NCBI Taxonomy" id="158441"/>
    <lineage>
        <taxon>Eukaryota</taxon>
        <taxon>Metazoa</taxon>
        <taxon>Ecdysozoa</taxon>
        <taxon>Arthropoda</taxon>
        <taxon>Hexapoda</taxon>
        <taxon>Collembola</taxon>
        <taxon>Entomobryomorpha</taxon>
        <taxon>Isotomoidea</taxon>
        <taxon>Isotomidae</taxon>
        <taxon>Proisotominae</taxon>
        <taxon>Folsomia</taxon>
    </lineage>
</organism>
<feature type="compositionally biased region" description="Acidic residues" evidence="5">
    <location>
        <begin position="19"/>
        <end position="29"/>
    </location>
</feature>
<reference evidence="7 8" key="1">
    <citation type="submission" date="2015-12" db="EMBL/GenBank/DDBJ databases">
        <title>The genome of Folsomia candida.</title>
        <authorList>
            <person name="Faddeeva A."/>
            <person name="Derks M.F."/>
            <person name="Anvar Y."/>
            <person name="Smit S."/>
            <person name="Van Straalen N."/>
            <person name="Roelofs D."/>
        </authorList>
    </citation>
    <scope>NUCLEOTIDE SEQUENCE [LARGE SCALE GENOMIC DNA]</scope>
    <source>
        <strain evidence="7 8">VU population</strain>
        <tissue evidence="7">Whole body</tissue>
    </source>
</reference>
<protein>
    <submittedName>
        <fullName evidence="7">Carboxylesterase 4A</fullName>
    </submittedName>
</protein>
<evidence type="ECO:0000259" key="6">
    <source>
        <dbReference type="Pfam" id="PF00135"/>
    </source>
</evidence>
<keyword evidence="4" id="KW-0325">Glycoprotein</keyword>
<dbReference type="OrthoDB" id="3200163at2759"/>